<accession>A0ABY5I4J8</accession>
<evidence type="ECO:0000313" key="1">
    <source>
        <dbReference type="EMBL" id="UTY40269.1"/>
    </source>
</evidence>
<proteinExistence type="predicted"/>
<gene>
    <name evidence="1" type="ORF">NMU03_05630</name>
</gene>
<dbReference type="Proteomes" id="UP001060112">
    <property type="component" value="Chromosome"/>
</dbReference>
<reference evidence="1" key="1">
    <citation type="submission" date="2022-07" db="EMBL/GenBank/DDBJ databases">
        <title>Faecal culturing of patients with breast cancer.</title>
        <authorList>
            <person name="Teng N.M.Y."/>
            <person name="Kiu R."/>
            <person name="Evans R."/>
            <person name="Baker D.J."/>
            <person name="Zenner C."/>
            <person name="Robinson S.D."/>
            <person name="Hall L.J."/>
        </authorList>
    </citation>
    <scope>NUCLEOTIDE SEQUENCE</scope>
    <source>
        <strain evidence="1">LH1062</strain>
    </source>
</reference>
<evidence type="ECO:0000313" key="2">
    <source>
        <dbReference type="Proteomes" id="UP001060112"/>
    </source>
</evidence>
<name>A0ABY5I4J8_9FIRM</name>
<keyword evidence="2" id="KW-1185">Reference proteome</keyword>
<sequence>MTVISDTEWTAKTTSSNEKANVTAHYTSTFDEAKKQVIIEGVSDTKKEHDYIYLTVTEVSAIEVTLTIEVEINTGVHLLVKAVGAFFKTNGKDYDKTYLSKF</sequence>
<organism evidence="1 2">
    <name type="scientific">Allocoprobacillus halotolerans</name>
    <dbReference type="NCBI Taxonomy" id="2944914"/>
    <lineage>
        <taxon>Bacteria</taxon>
        <taxon>Bacillati</taxon>
        <taxon>Bacillota</taxon>
        <taxon>Erysipelotrichia</taxon>
        <taxon>Erysipelotrichales</taxon>
        <taxon>Erysipelotrichaceae</taxon>
        <taxon>Allocoprobacillus</taxon>
    </lineage>
</organism>
<dbReference type="RefSeq" id="WP_290141693.1">
    <property type="nucleotide sequence ID" value="NZ_CP101620.1"/>
</dbReference>
<protein>
    <submittedName>
        <fullName evidence="1">Uncharacterized protein</fullName>
    </submittedName>
</protein>
<dbReference type="EMBL" id="CP101620">
    <property type="protein sequence ID" value="UTY40269.1"/>
    <property type="molecule type" value="Genomic_DNA"/>
</dbReference>